<protein>
    <submittedName>
        <fullName evidence="2">Uncharacterized protein</fullName>
    </submittedName>
</protein>
<dbReference type="GO" id="GO:0006623">
    <property type="term" value="P:protein targeting to vacuole"/>
    <property type="evidence" value="ECO:0007669"/>
    <property type="project" value="InterPro"/>
</dbReference>
<dbReference type="InterPro" id="IPR036322">
    <property type="entry name" value="WD40_repeat_dom_sf"/>
</dbReference>
<dbReference type="PANTHER" id="PTHR12616:SF8">
    <property type="entry name" value="VACUOLAR PROTEIN SORTING-ASSOCIATED PROTEIN 8 HOMOLOG"/>
    <property type="match status" value="1"/>
</dbReference>
<feature type="region of interest" description="Disordered" evidence="1">
    <location>
        <begin position="456"/>
        <end position="513"/>
    </location>
</feature>
<evidence type="ECO:0000313" key="3">
    <source>
        <dbReference type="Proteomes" id="UP000030693"/>
    </source>
</evidence>
<dbReference type="Gene3D" id="2.130.10.10">
    <property type="entry name" value="YVTN repeat-like/Quinoprotein amine dehydrogenase"/>
    <property type="match status" value="1"/>
</dbReference>
<feature type="region of interest" description="Disordered" evidence="1">
    <location>
        <begin position="1"/>
        <end position="22"/>
    </location>
</feature>
<proteinExistence type="predicted"/>
<dbReference type="SUPFAM" id="SSF50978">
    <property type="entry name" value="WD40 repeat-like"/>
    <property type="match status" value="1"/>
</dbReference>
<dbReference type="EMBL" id="KB932208">
    <property type="protein sequence ID" value="KCV68459.1"/>
    <property type="molecule type" value="Genomic_DNA"/>
</dbReference>
<feature type="compositionally biased region" description="Low complexity" evidence="1">
    <location>
        <begin position="501"/>
        <end position="513"/>
    </location>
</feature>
<dbReference type="InterPro" id="IPR015943">
    <property type="entry name" value="WD40/YVTN_repeat-like_dom_sf"/>
</dbReference>
<feature type="region of interest" description="Disordered" evidence="1">
    <location>
        <begin position="2234"/>
        <end position="2274"/>
    </location>
</feature>
<feature type="region of interest" description="Disordered" evidence="1">
    <location>
        <begin position="115"/>
        <end position="149"/>
    </location>
</feature>
<gene>
    <name evidence="2" type="ORF">H696_04753</name>
</gene>
<feature type="region of interest" description="Disordered" evidence="1">
    <location>
        <begin position="1590"/>
        <end position="1613"/>
    </location>
</feature>
<feature type="compositionally biased region" description="Polar residues" evidence="1">
    <location>
        <begin position="1461"/>
        <end position="1476"/>
    </location>
</feature>
<feature type="region of interest" description="Disordered" evidence="1">
    <location>
        <begin position="385"/>
        <end position="425"/>
    </location>
</feature>
<sequence>MQPSVFRDLGVESNDTPRAGPRSLPELVTLVRLYSDAEHDLPSRSTASLQVDIQSLTRIESELQALIGCLPRTAPEDLSQARLLLDEIQTCILIREQFTNSSDLDLASVLSNVAEPSSPGVPADEGIPDSTGASPAPRDRAPSAGRPAPAASAAATAALIDNMASSYTRDLDMVVAIDDQLGISTASQKGIGDHAAAARLAPAIAARTRRMSIREEPGHEGPGRSRSASTIGSVGSESQLLPSFSAALVNPDPTLGRSPDALAVDGSASTMTSVQALASADAPESWQCASLDDRALRAALSAAEPIYRRVLRSISAQLCGARVTRAPASGSPVQRAFSWAGAASRRHTLGSPTALAVAPGWIAIGTAHGFVIIFDFQQQQRWLLGGGMDTPGTHSRGSSGATSPSYGPVTALALHAPRGPATDPSAIAPRCASGYRSGHVIIWDLVTGKSVRTIQPLSTPPAGATVTNATQGNARPGWTGESGSPASTPGPSIPPGYVADAGPSPSASSQSSLSSGLSAINVFGRSRTASQASRLSASPSSGSVAEDDAAAASELSASPSSRLRAFSSFPFDFRPSQPASPSGPGGPVALSPAVTHLQFVPFSSEQHSLDEGNDILVTDASGKCAVHTISRLVAVWTVSTQHIATGPLLVAAALGFGQTGVVSQAPMHPLWGIASQMCLLAFCSANGVTILALKPNAQVIFKAPLPPLDRSLCDDSLKTHNLVSCRWRDEPSLPPALVINWGRLLLVVEAQFPQAHSASSSVLSSPGSSGPVVGQPLAFAISAARMCERIGLGAWWISSTMIGVMDIEERLILRQYIPFPRHAGNEEDHLDIDDVDDPIISHILANSDGGVILPRASQVARVQLEYSGACSLARGSLLFSLRPGHAAHMSPSEPPGTPNSLLIDYQPVITTFRGALHLLIGDLTLASEGADSSPSSPEFDSGSPATGSRVDLSMMTLTPLDWRSRVQSLLRRTRVFDALTLVLALHAGRVRALGLPRYDQLPPVGQAPVTPLSVSQALQRLVSQELRDLLVAFTNLSLDRARVDRRLQAPAAQPEREARIRFILTVAVGTALSAWDAADPRAAGPVPGGSPAAGDASRHLAFSDGGLEASHLGAAFVLGDLRQLFFAIADSDDPDGHVEYQQMAGSGTSREWAVRWRAAFWDAVEAALLDGRLRGWMVPDAFTAFSQHLVRSQSISRLEPALLALSAPLAIRIDPQETLKLSKQYLLDNALARLCAIDLLADVVAPARWMMLRGGVSTMPSVWKRLANAWTQFLAMRMRRLGKLQSAAAPEDGDPAGGGGAVVRPAIGEHLQFPDAQFAHLTSSEGALFFYLSNILTGCEAPSGTPIKFNPFFSDATPDPRVDLYHWLLGGPLDADEIASCGPCPASTISNISRMPAPRLRALLLSDPRSMLGVLSLAMADPVMDPSMQHTGSSPQIPIFFSLQQNRPMSSEADSPPGIISTPSGQALSQPPVSPSASGTVANGTLNRIFLLELVLSLVLSTTQQQAHSFEDLLRDPAGGQSVAAGGDVTSFGFEQACLSKPPFLPSHACSVLIFAARMIARFPEDLEQLPNAASLMSRIILGLASNPPWSRSHPRGGDAPRENGSPEADGSGVLASFTDRHSALKALLSSSSAFPADVRHVLTSAPALNRYAAASMWRLSSRAATIAKSWAYTVHSWANDPAGLDAEELALALNVAAMETDGSLGLLKESFFASVHSLLATSQPIAVAVATRDLLLHSLNEACSTPLMVSFLIQLHREQDRARLRSLSHTRSEPILHSAYGPLGAQASEIILMLTSERGALAQSQHQIVETVLHAITTCLRDATLPEKTLFGFLSHLLEESRLTTPPREHSVVGQTFHQLLAKLAPVQYASLQMMYFELMCICEPGNVCGWLKRNSTIPLEHALAITNKNGIAEASAYLLSVSGDLPGAIRVYSRATESLAVMIARTLESMVAPEAGPLVVHESLPRAEAAMRKLENLALSAIALCQRASIASRSVTVSTVDMYPVGSGGAWESAQLDSGSANAPPPPAPGQTTDPLVETVWLALMNFVISARCIISACRLSNAEFVASAPPATERAWHDCIARCDQLIRQIARSCAAHSSAGLLLLSLRTVTALDDAGATAAPVSGGGGFASGQGIGVLSAAALPHPGSQPSGPMALFFTLAEGHPELGRAALTRSIESASRLAYRSALAASLDKLSRDAQVLRCVQGIYEDEKVTSQRTIAKLRARGSLIVQPEAGSGGPEAGAAAMSSSSSSSSPPPPPPASHPAIGEAWVRERRRDNLSTLLSEIRRDSFLKGAIISAGFYSDDEDHDSD</sequence>
<dbReference type="OrthoDB" id="289913at2759"/>
<dbReference type="Pfam" id="PF23410">
    <property type="entry name" value="Beta-prop_VPS8"/>
    <property type="match status" value="1"/>
</dbReference>
<dbReference type="GO" id="GO:0034058">
    <property type="term" value="P:endosomal vesicle fusion"/>
    <property type="evidence" value="ECO:0007669"/>
    <property type="project" value="TreeGrafter"/>
</dbReference>
<feature type="region of interest" description="Disordered" evidence="1">
    <location>
        <begin position="929"/>
        <end position="950"/>
    </location>
</feature>
<keyword evidence="3" id="KW-1185">Reference proteome</keyword>
<dbReference type="RefSeq" id="XP_009496891.1">
    <property type="nucleotide sequence ID" value="XM_009498616.1"/>
</dbReference>
<feature type="compositionally biased region" description="Polar residues" evidence="1">
    <location>
        <begin position="392"/>
        <end position="405"/>
    </location>
</feature>
<dbReference type="GO" id="GO:0030897">
    <property type="term" value="C:HOPS complex"/>
    <property type="evidence" value="ECO:0007669"/>
    <property type="project" value="TreeGrafter"/>
</dbReference>
<evidence type="ECO:0000256" key="1">
    <source>
        <dbReference type="SAM" id="MobiDB-lite"/>
    </source>
</evidence>
<dbReference type="GO" id="GO:0005770">
    <property type="term" value="C:late endosome"/>
    <property type="evidence" value="ECO:0007669"/>
    <property type="project" value="TreeGrafter"/>
</dbReference>
<feature type="compositionally biased region" description="Polar residues" evidence="1">
    <location>
        <begin position="481"/>
        <end position="490"/>
    </location>
</feature>
<dbReference type="PANTHER" id="PTHR12616">
    <property type="entry name" value="VACUOLAR PROTEIN SORTING VPS41"/>
    <property type="match status" value="1"/>
</dbReference>
<feature type="compositionally biased region" description="Low complexity" evidence="1">
    <location>
        <begin position="2245"/>
        <end position="2257"/>
    </location>
</feature>
<organism evidence="2">
    <name type="scientific">Fonticula alba</name>
    <name type="common">Slime mold</name>
    <dbReference type="NCBI Taxonomy" id="691883"/>
    <lineage>
        <taxon>Eukaryota</taxon>
        <taxon>Rotosphaerida</taxon>
        <taxon>Fonticulaceae</taxon>
        <taxon>Fonticula</taxon>
    </lineage>
</organism>
<accession>A0A058Z2I4</accession>
<dbReference type="Proteomes" id="UP000030693">
    <property type="component" value="Unassembled WGS sequence"/>
</dbReference>
<reference evidence="2" key="1">
    <citation type="submission" date="2013-04" db="EMBL/GenBank/DDBJ databases">
        <title>The Genome Sequence of Fonticula alba ATCC 38817.</title>
        <authorList>
            <consortium name="The Broad Institute Genomics Platform"/>
            <person name="Russ C."/>
            <person name="Cuomo C."/>
            <person name="Burger G."/>
            <person name="Gray M.W."/>
            <person name="Holland P.W.H."/>
            <person name="King N."/>
            <person name="Lang F.B.F."/>
            <person name="Roger A.J."/>
            <person name="Ruiz-Trillo I."/>
            <person name="Brown M."/>
            <person name="Walker B."/>
            <person name="Young S."/>
            <person name="Zeng Q."/>
            <person name="Gargeya S."/>
            <person name="Fitzgerald M."/>
            <person name="Haas B."/>
            <person name="Abouelleil A."/>
            <person name="Allen A.W."/>
            <person name="Alvarado L."/>
            <person name="Arachchi H.M."/>
            <person name="Berlin A.M."/>
            <person name="Chapman S.B."/>
            <person name="Gainer-Dewar J."/>
            <person name="Goldberg J."/>
            <person name="Griggs A."/>
            <person name="Gujja S."/>
            <person name="Hansen M."/>
            <person name="Howarth C."/>
            <person name="Imamovic A."/>
            <person name="Ireland A."/>
            <person name="Larimer J."/>
            <person name="McCowan C."/>
            <person name="Murphy C."/>
            <person name="Pearson M."/>
            <person name="Poon T.W."/>
            <person name="Priest M."/>
            <person name="Roberts A."/>
            <person name="Saif S."/>
            <person name="Shea T."/>
            <person name="Sisk P."/>
            <person name="Sykes S."/>
            <person name="Wortman J."/>
            <person name="Nusbaum C."/>
            <person name="Birren B."/>
        </authorList>
    </citation>
    <scope>NUCLEOTIDE SEQUENCE [LARGE SCALE GENOMIC DNA]</scope>
    <source>
        <strain evidence="2">ATCC 38817</strain>
    </source>
</reference>
<dbReference type="InterPro" id="IPR045111">
    <property type="entry name" value="Vps41/Vps8"/>
</dbReference>
<dbReference type="OMA" id="CAVHTIS"/>
<feature type="region of interest" description="Disordered" evidence="1">
    <location>
        <begin position="1446"/>
        <end position="1476"/>
    </location>
</feature>
<dbReference type="STRING" id="691883.A0A058Z2I4"/>
<feature type="compositionally biased region" description="Low complexity" evidence="1">
    <location>
        <begin position="932"/>
        <end position="944"/>
    </location>
</feature>
<dbReference type="GeneID" id="20529478"/>
<evidence type="ECO:0000313" key="2">
    <source>
        <dbReference type="EMBL" id="KCV68459.1"/>
    </source>
</evidence>
<name>A0A058Z2I4_FONAL</name>